<gene>
    <name evidence="18" type="primary">p4ha1b</name>
</gene>
<evidence type="ECO:0000256" key="10">
    <source>
        <dbReference type="ARBA" id="ARBA00022964"/>
    </source>
</evidence>
<dbReference type="InterPro" id="IPR006620">
    <property type="entry name" value="Pro_4_hyd_alph"/>
</dbReference>
<dbReference type="SUPFAM" id="SSF48452">
    <property type="entry name" value="TPR-like"/>
    <property type="match status" value="1"/>
</dbReference>
<dbReference type="GO" id="GO:0005788">
    <property type="term" value="C:endoplasmic reticulum lumen"/>
    <property type="evidence" value="ECO:0007669"/>
    <property type="project" value="UniProtKB-SubCell"/>
</dbReference>
<keyword evidence="8" id="KW-0256">Endoplasmic reticulum</keyword>
<keyword evidence="16" id="KW-0732">Signal</keyword>
<dbReference type="GeneTree" id="ENSGT00940000156635"/>
<evidence type="ECO:0000256" key="16">
    <source>
        <dbReference type="SAM" id="SignalP"/>
    </source>
</evidence>
<evidence type="ECO:0000313" key="19">
    <source>
        <dbReference type="Proteomes" id="UP000694389"/>
    </source>
</evidence>
<evidence type="ECO:0000256" key="4">
    <source>
        <dbReference type="ARBA" id="ARBA00006511"/>
    </source>
</evidence>
<keyword evidence="10" id="KW-0223">Dioxygenase</keyword>
<dbReference type="GO" id="GO:0004656">
    <property type="term" value="F:procollagen-proline 4-dioxygenase activity"/>
    <property type="evidence" value="ECO:0007669"/>
    <property type="project" value="UniProtKB-EC"/>
</dbReference>
<dbReference type="EC" id="1.14.11.2" evidence="5"/>
<dbReference type="PANTHER" id="PTHR10869">
    <property type="entry name" value="PROLYL 4-HYDROXYLASE ALPHA SUBUNIT"/>
    <property type="match status" value="1"/>
</dbReference>
<dbReference type="InterPro" id="IPR011990">
    <property type="entry name" value="TPR-like_helical_dom_sf"/>
</dbReference>
<sequence length="511" mass="58518">CRMELPFWCLLLLSCLQSLSAHNDFFTSTGQMTDLLYTEKDLVTSLKDYIRAEENKLERVKRWAEKLDSLSAAATQDPEGFLGHPVNAFKLMKRLNTEWGDLESLVLSDTTDGFISNLTIQRQYFPTDEDQTGAAKALLRLQDTYRLDANTISTGDLPGKGLKSSLMTVDDCYELGKIAYSDVDYYHTELWMAQALKQLDQGEESTIDKVTVLDYLSYSIYQQGEIERALEYTKRLLELGEKKYEMLCRGEGNRMTPRRWSRLFCRYHDNNHNPMYVLAPAKQQDEWDRPYIVRYLDIISDKEIERVKQLAKPRLRRATISNPITGVLETAPYRISKRRATVHDPQTGKLTTAHYRVSKSAWLTAYEDPMIDKINQRIEDLTGLEMDTAEELQVANYGVGGQYEPHFDFGRKDEPDAFKELGTGNRIATWLFYMSDVAAGGATVFPDVGAAVWPQKGTAVFWYNLFASGEGDYSTRHAACPVLVGNKWVSNKWIHERGQEWRRPCGLSESE</sequence>
<name>A0A8C4NSN6_DICLA</name>
<dbReference type="Pfam" id="PF23558">
    <property type="entry name" value="TPR_P4H"/>
    <property type="match status" value="1"/>
</dbReference>
<evidence type="ECO:0000256" key="2">
    <source>
        <dbReference type="ARBA" id="ARBA00002035"/>
    </source>
</evidence>
<feature type="signal peptide" evidence="16">
    <location>
        <begin position="1"/>
        <end position="21"/>
    </location>
</feature>
<evidence type="ECO:0000256" key="11">
    <source>
        <dbReference type="ARBA" id="ARBA00023002"/>
    </source>
</evidence>
<evidence type="ECO:0000313" key="18">
    <source>
        <dbReference type="Ensembl" id="ENSDLAP00005044247.1"/>
    </source>
</evidence>
<feature type="domain" description="Fe2OG dioxygenase" evidence="17">
    <location>
        <begin position="388"/>
        <end position="496"/>
    </location>
</feature>
<dbReference type="SMART" id="SM00702">
    <property type="entry name" value="P4Hc"/>
    <property type="match status" value="1"/>
</dbReference>
<feature type="chain" id="PRO_5034175574" description="Prolyl 4-hydroxylase subunit alpha-1" evidence="16">
    <location>
        <begin position="22"/>
        <end position="511"/>
    </location>
</feature>
<dbReference type="Ensembl" id="ENSDLAT00005047233.2">
    <property type="protein sequence ID" value="ENSDLAP00005044247.1"/>
    <property type="gene ID" value="ENSDLAG00005018572.2"/>
</dbReference>
<dbReference type="Pfam" id="PF08336">
    <property type="entry name" value="P4Ha_N"/>
    <property type="match status" value="1"/>
</dbReference>
<dbReference type="Gene3D" id="6.10.140.1460">
    <property type="match status" value="1"/>
</dbReference>
<dbReference type="PROSITE" id="PS51471">
    <property type="entry name" value="FE2OG_OXY"/>
    <property type="match status" value="1"/>
</dbReference>
<keyword evidence="7" id="KW-0802">TPR repeat</keyword>
<proteinExistence type="inferred from homology"/>
<dbReference type="InterPro" id="IPR059068">
    <property type="entry name" value="TPR_P4H"/>
</dbReference>
<dbReference type="Gene3D" id="2.60.120.620">
    <property type="entry name" value="q2cbj1_9rhob like domain"/>
    <property type="match status" value="1"/>
</dbReference>
<evidence type="ECO:0000256" key="8">
    <source>
        <dbReference type="ARBA" id="ARBA00022824"/>
    </source>
</evidence>
<dbReference type="Gene3D" id="1.25.40.10">
    <property type="entry name" value="Tetratricopeptide repeat domain"/>
    <property type="match status" value="1"/>
</dbReference>
<accession>A0A8C4NSN6</accession>
<evidence type="ECO:0000256" key="15">
    <source>
        <dbReference type="ARBA" id="ARBA00042979"/>
    </source>
</evidence>
<reference evidence="18" key="1">
    <citation type="submission" date="2025-08" db="UniProtKB">
        <authorList>
            <consortium name="Ensembl"/>
        </authorList>
    </citation>
    <scope>IDENTIFICATION</scope>
</reference>
<keyword evidence="12" id="KW-0408">Iron</keyword>
<dbReference type="AlphaFoldDB" id="A0A8C4NSN6"/>
<evidence type="ECO:0000256" key="5">
    <source>
        <dbReference type="ARBA" id="ARBA00012269"/>
    </source>
</evidence>
<dbReference type="Pfam" id="PF13640">
    <property type="entry name" value="2OG-FeII_Oxy_3"/>
    <property type="match status" value="1"/>
</dbReference>
<dbReference type="GO" id="GO:0031418">
    <property type="term" value="F:L-ascorbic acid binding"/>
    <property type="evidence" value="ECO:0007669"/>
    <property type="project" value="UniProtKB-KW"/>
</dbReference>
<evidence type="ECO:0000256" key="13">
    <source>
        <dbReference type="ARBA" id="ARBA00023180"/>
    </source>
</evidence>
<evidence type="ECO:0000256" key="14">
    <source>
        <dbReference type="ARBA" id="ARBA00040709"/>
    </source>
</evidence>
<dbReference type="Proteomes" id="UP000694389">
    <property type="component" value="Unassembled WGS sequence"/>
</dbReference>
<comment type="function">
    <text evidence="2">Catalyzes the post-translational formation of 4-hydroxyproline in -Xaa-Pro-Gly- sequences in collagens and other proteins.</text>
</comment>
<evidence type="ECO:0000256" key="12">
    <source>
        <dbReference type="ARBA" id="ARBA00023004"/>
    </source>
</evidence>
<evidence type="ECO:0000256" key="1">
    <source>
        <dbReference type="ARBA" id="ARBA00001961"/>
    </source>
</evidence>
<evidence type="ECO:0000259" key="17">
    <source>
        <dbReference type="PROSITE" id="PS51471"/>
    </source>
</evidence>
<dbReference type="InterPro" id="IPR044862">
    <property type="entry name" value="Pro_4_hyd_alph_FE2OG_OXY"/>
</dbReference>
<dbReference type="PANTHER" id="PTHR10869:SF101">
    <property type="entry name" value="PROLYL 4-HYDROXYLASE SUBUNIT ALPHA-1"/>
    <property type="match status" value="1"/>
</dbReference>
<reference evidence="18" key="2">
    <citation type="submission" date="2025-09" db="UniProtKB">
        <authorList>
            <consortium name="Ensembl"/>
        </authorList>
    </citation>
    <scope>IDENTIFICATION</scope>
</reference>
<dbReference type="InterPro" id="IPR045054">
    <property type="entry name" value="P4HA-like"/>
</dbReference>
<dbReference type="GO" id="GO:0005506">
    <property type="term" value="F:iron ion binding"/>
    <property type="evidence" value="ECO:0007669"/>
    <property type="project" value="InterPro"/>
</dbReference>
<keyword evidence="11" id="KW-0560">Oxidoreductase</keyword>
<evidence type="ECO:0000256" key="3">
    <source>
        <dbReference type="ARBA" id="ARBA00004319"/>
    </source>
</evidence>
<comment type="cofactor">
    <cofactor evidence="1">
        <name>L-ascorbate</name>
        <dbReference type="ChEBI" id="CHEBI:38290"/>
    </cofactor>
</comment>
<protein>
    <recommendedName>
        <fullName evidence="14">Prolyl 4-hydroxylase subunit alpha-1</fullName>
        <ecNumber evidence="5">1.14.11.2</ecNumber>
    </recommendedName>
    <alternativeName>
        <fullName evidence="15">Procollagen-proline,2-oxoglutarate-4-dioxygenase subunit alpha-1</fullName>
    </alternativeName>
</protein>
<comment type="subcellular location">
    <subcellularLocation>
        <location evidence="3">Endoplasmic reticulum lumen</location>
    </subcellularLocation>
</comment>
<evidence type="ECO:0000256" key="9">
    <source>
        <dbReference type="ARBA" id="ARBA00022896"/>
    </source>
</evidence>
<evidence type="ECO:0000256" key="7">
    <source>
        <dbReference type="ARBA" id="ARBA00022803"/>
    </source>
</evidence>
<keyword evidence="19" id="KW-1185">Reference proteome</keyword>
<evidence type="ECO:0000256" key="6">
    <source>
        <dbReference type="ARBA" id="ARBA00022723"/>
    </source>
</evidence>
<dbReference type="FunFam" id="1.25.40.10:FF:000006">
    <property type="entry name" value="Prolyl 4-hydroxylase subunit alpha 2"/>
    <property type="match status" value="1"/>
</dbReference>
<keyword evidence="6" id="KW-0479">Metal-binding</keyword>
<dbReference type="InterPro" id="IPR013547">
    <property type="entry name" value="P4H_N"/>
</dbReference>
<dbReference type="InterPro" id="IPR005123">
    <property type="entry name" value="Oxoglu/Fe-dep_dioxygenase_dom"/>
</dbReference>
<keyword evidence="9" id="KW-0847">Vitamin C</keyword>
<keyword evidence="13" id="KW-0325">Glycoprotein</keyword>
<dbReference type="FunFam" id="2.60.120.620:FF:000001">
    <property type="entry name" value="Prolyl 4-hydroxylase subunit alpha 2"/>
    <property type="match status" value="1"/>
</dbReference>
<comment type="similarity">
    <text evidence="4">Belongs to the P4HA family.</text>
</comment>
<organism evidence="18 19">
    <name type="scientific">Dicentrarchus labrax</name>
    <name type="common">European seabass</name>
    <name type="synonym">Morone labrax</name>
    <dbReference type="NCBI Taxonomy" id="13489"/>
    <lineage>
        <taxon>Eukaryota</taxon>
        <taxon>Metazoa</taxon>
        <taxon>Chordata</taxon>
        <taxon>Craniata</taxon>
        <taxon>Vertebrata</taxon>
        <taxon>Euteleostomi</taxon>
        <taxon>Actinopterygii</taxon>
        <taxon>Neopterygii</taxon>
        <taxon>Teleostei</taxon>
        <taxon>Neoteleostei</taxon>
        <taxon>Acanthomorphata</taxon>
        <taxon>Eupercaria</taxon>
        <taxon>Moronidae</taxon>
        <taxon>Dicentrarchus</taxon>
    </lineage>
</organism>